<name>A0A848KLN2_9NOCA</name>
<sequence>MEDPPDEAYERVTNPERFAPLLPAAENLVADLERRFEVIVTRGSAVGWLSSDVQPVESIWITPRLADQAPLTITTTSLPGLYLDVGAWQHIAFPGCACDACDEHVEDAVRELEMYCTALAEGRLSNALLGDCGPDWNTSGEARIGAAAASCSCLGDAQPSCVARTFNPQKTGAGVPGQQDRTLLPSFRELAWRFASGVELDLPPSASRDARLATSGS</sequence>
<accession>A0A848KLN2</accession>
<evidence type="ECO:0000313" key="1">
    <source>
        <dbReference type="EMBL" id="NMN97170.1"/>
    </source>
</evidence>
<gene>
    <name evidence="1" type="ORF">FGL95_19205</name>
</gene>
<protein>
    <submittedName>
        <fullName evidence="1">Uncharacterized protein</fullName>
    </submittedName>
</protein>
<proteinExistence type="predicted"/>
<dbReference type="AlphaFoldDB" id="A0A848KLN2"/>
<comment type="caution">
    <text evidence="1">The sequence shown here is derived from an EMBL/GenBank/DDBJ whole genome shotgun (WGS) entry which is preliminary data.</text>
</comment>
<dbReference type="Proteomes" id="UP000535543">
    <property type="component" value="Unassembled WGS sequence"/>
</dbReference>
<dbReference type="Pfam" id="PF19736">
    <property type="entry name" value="DUF6226"/>
    <property type="match status" value="1"/>
</dbReference>
<reference evidence="1 2" key="1">
    <citation type="submission" date="2019-05" db="EMBL/GenBank/DDBJ databases">
        <authorList>
            <person name="Lee S.D."/>
        </authorList>
    </citation>
    <scope>NUCLEOTIDE SEQUENCE [LARGE SCALE GENOMIC DNA]</scope>
    <source>
        <strain evidence="1 2">YC2-7</strain>
    </source>
</reference>
<keyword evidence="2" id="KW-1185">Reference proteome</keyword>
<evidence type="ECO:0000313" key="2">
    <source>
        <dbReference type="Proteomes" id="UP000535543"/>
    </source>
</evidence>
<reference evidence="1 2" key="2">
    <citation type="submission" date="2020-06" db="EMBL/GenBank/DDBJ databases">
        <title>Antribacter stalactiti gen. nov., sp. nov., a new member of the family Nacardiaceae isolated from a cave.</title>
        <authorList>
            <person name="Kim I.S."/>
        </authorList>
    </citation>
    <scope>NUCLEOTIDE SEQUENCE [LARGE SCALE GENOMIC DNA]</scope>
    <source>
        <strain evidence="1 2">YC2-7</strain>
    </source>
</reference>
<dbReference type="EMBL" id="VCQU01000007">
    <property type="protein sequence ID" value="NMN97170.1"/>
    <property type="molecule type" value="Genomic_DNA"/>
</dbReference>
<organism evidence="1 2">
    <name type="scientific">Antrihabitans stalactiti</name>
    <dbReference type="NCBI Taxonomy" id="2584121"/>
    <lineage>
        <taxon>Bacteria</taxon>
        <taxon>Bacillati</taxon>
        <taxon>Actinomycetota</taxon>
        <taxon>Actinomycetes</taxon>
        <taxon>Mycobacteriales</taxon>
        <taxon>Nocardiaceae</taxon>
        <taxon>Antrihabitans</taxon>
    </lineage>
</organism>
<dbReference type="InterPro" id="IPR045773">
    <property type="entry name" value="DUF6226"/>
</dbReference>
<dbReference type="RefSeq" id="WP_169589860.1">
    <property type="nucleotide sequence ID" value="NZ_VCQU01000007.1"/>
</dbReference>